<evidence type="ECO:0000313" key="3">
    <source>
        <dbReference type="Proteomes" id="UP001152484"/>
    </source>
</evidence>
<accession>A0A9P0ZJ99</accession>
<dbReference type="InterPro" id="IPR012340">
    <property type="entry name" value="NA-bd_OB-fold"/>
</dbReference>
<protein>
    <recommendedName>
        <fullName evidence="1">Replication protein A 70 kDa DNA-binding subunit B/D first OB fold domain-containing protein</fullName>
    </recommendedName>
</protein>
<comment type="caution">
    <text evidence="2">The sequence shown here is derived from an EMBL/GenBank/DDBJ whole genome shotgun (WGS) entry which is preliminary data.</text>
</comment>
<reference evidence="2" key="1">
    <citation type="submission" date="2022-07" db="EMBL/GenBank/DDBJ databases">
        <authorList>
            <person name="Macas J."/>
            <person name="Novak P."/>
            <person name="Neumann P."/>
        </authorList>
    </citation>
    <scope>NUCLEOTIDE SEQUENCE</scope>
</reference>
<dbReference type="Gene3D" id="2.40.50.140">
    <property type="entry name" value="Nucleic acid-binding proteins"/>
    <property type="match status" value="1"/>
</dbReference>
<feature type="domain" description="Replication protein A 70 kDa DNA-binding subunit B/D first OB fold" evidence="1">
    <location>
        <begin position="4"/>
        <end position="103"/>
    </location>
</feature>
<dbReference type="AlphaFoldDB" id="A0A9P0ZJ99"/>
<proteinExistence type="predicted"/>
<dbReference type="EMBL" id="CAMAPE010000045">
    <property type="protein sequence ID" value="CAH9103543.1"/>
    <property type="molecule type" value="Genomic_DNA"/>
</dbReference>
<dbReference type="PANTHER" id="PTHR47165:SF4">
    <property type="entry name" value="OS03G0429900 PROTEIN"/>
    <property type="match status" value="1"/>
</dbReference>
<dbReference type="Pfam" id="PF02721">
    <property type="entry name" value="DUF223"/>
    <property type="match status" value="1"/>
</dbReference>
<sequence length="175" mass="20523">MWSLIKDIDQTKTTWALRVRVVRFYEVPPHSRGGETLEMVLHDAKGDRIHATVKRLQLAMYRPLIKEHHVYTLRNFLVMDNYQTVKTTSHPYLIQFISKTAFREDKTELPMFLYDFQHFGLLQEQRVINDRQLIDVIGKVVCRSMVQTHIINGKAERLMELTLGDPEGNRLGCVL</sequence>
<dbReference type="InterPro" id="IPR003871">
    <property type="entry name" value="RFA1B/D_OB_1st"/>
</dbReference>
<organism evidence="2 3">
    <name type="scientific">Cuscuta europaea</name>
    <name type="common">European dodder</name>
    <dbReference type="NCBI Taxonomy" id="41803"/>
    <lineage>
        <taxon>Eukaryota</taxon>
        <taxon>Viridiplantae</taxon>
        <taxon>Streptophyta</taxon>
        <taxon>Embryophyta</taxon>
        <taxon>Tracheophyta</taxon>
        <taxon>Spermatophyta</taxon>
        <taxon>Magnoliopsida</taxon>
        <taxon>eudicotyledons</taxon>
        <taxon>Gunneridae</taxon>
        <taxon>Pentapetalae</taxon>
        <taxon>asterids</taxon>
        <taxon>lamiids</taxon>
        <taxon>Solanales</taxon>
        <taxon>Convolvulaceae</taxon>
        <taxon>Cuscuteae</taxon>
        <taxon>Cuscuta</taxon>
        <taxon>Cuscuta subgen. Cuscuta</taxon>
    </lineage>
</organism>
<dbReference type="OrthoDB" id="1306166at2759"/>
<evidence type="ECO:0000313" key="2">
    <source>
        <dbReference type="EMBL" id="CAH9103543.1"/>
    </source>
</evidence>
<dbReference type="SUPFAM" id="SSF50249">
    <property type="entry name" value="Nucleic acid-binding proteins"/>
    <property type="match status" value="1"/>
</dbReference>
<evidence type="ECO:0000259" key="1">
    <source>
        <dbReference type="Pfam" id="PF02721"/>
    </source>
</evidence>
<name>A0A9P0ZJ99_CUSEU</name>
<dbReference type="CDD" id="cd04480">
    <property type="entry name" value="RPA1_DBD_A_like"/>
    <property type="match status" value="1"/>
</dbReference>
<keyword evidence="3" id="KW-1185">Reference proteome</keyword>
<dbReference type="PANTHER" id="PTHR47165">
    <property type="entry name" value="OS03G0429900 PROTEIN"/>
    <property type="match status" value="1"/>
</dbReference>
<gene>
    <name evidence="2" type="ORF">CEURO_LOCUS16161</name>
</gene>
<dbReference type="Proteomes" id="UP001152484">
    <property type="component" value="Unassembled WGS sequence"/>
</dbReference>